<evidence type="ECO:0000313" key="4">
    <source>
        <dbReference type="Proteomes" id="UP000152474"/>
    </source>
</evidence>
<keyword evidence="2" id="KW-0812">Transmembrane</keyword>
<reference evidence="3 4" key="1">
    <citation type="submission" date="2013-11" db="EMBL/GenBank/DDBJ databases">
        <title>Genome sequence of elephant endotheliotropic herpesvirus 5.</title>
        <authorList>
            <person name="Wilkie G.S."/>
            <person name="Davison A.J."/>
            <person name="Denk D."/>
            <person name="Kerr K."/>
            <person name="Redrobe S."/>
            <person name="Steinbach F."/>
            <person name="Dastjerdi A."/>
        </authorList>
    </citation>
    <scope>NUCLEOTIDE SEQUENCE [LARGE SCALE GENOMIC DNA]</scope>
    <source>
        <strain evidence="3 4">Vijay</strain>
    </source>
</reference>
<dbReference type="EMBL" id="KF921519">
    <property type="protein sequence ID" value="AHC02826.1"/>
    <property type="molecule type" value="Genomic_DNA"/>
</dbReference>
<feature type="transmembrane region" description="Helical" evidence="2">
    <location>
        <begin position="12"/>
        <end position="36"/>
    </location>
</feature>
<keyword evidence="2" id="KW-0472">Membrane</keyword>
<gene>
    <name evidence="3" type="primary">EE20</name>
</gene>
<keyword evidence="2" id="KW-1133">Transmembrane helix</keyword>
<evidence type="ECO:0000256" key="1">
    <source>
        <dbReference type="SAM" id="MobiDB-lite"/>
    </source>
</evidence>
<dbReference type="OrthoDB" id="24153at10239"/>
<name>A0A075CXT4_9BETA</name>
<feature type="compositionally biased region" description="Low complexity" evidence="1">
    <location>
        <begin position="194"/>
        <end position="206"/>
    </location>
</feature>
<dbReference type="RefSeq" id="YP_009052040.1">
    <property type="nucleotide sequence ID" value="NC_024696.1"/>
</dbReference>
<dbReference type="KEGG" id="vg:20098475"/>
<evidence type="ECO:0000313" key="3">
    <source>
        <dbReference type="EMBL" id="AHC02826.1"/>
    </source>
</evidence>
<protein>
    <submittedName>
        <fullName evidence="3">Membrane protein EE20</fullName>
    </submittedName>
</protein>
<sequence>MKDWSRSQQLIAVLLFPLFVFWLCVTTATEVLVLWIDLLDHRRLPMLRGYKLRTMLDMDCTPKTIPALLLGILLLPPCAAVLLVTAALNIVLFLADLLFGPRGVHAFDKYRMWILRNVFIPVANGEKNLLCNMCKVIKKYDIIMMVDDEPTETQGSLDLRTVQHIPNSPPVTQNSSTSSDPLARTSGSTGGSSGSAYPSSSPTSPLQAPPPPTTPVDYMDGGSLRSRFLNLVETEV</sequence>
<proteinExistence type="predicted"/>
<organism evidence="3 4">
    <name type="scientific">Elephant endotheliotropic herpesvirus 5</name>
    <dbReference type="NCBI Taxonomy" id="768738"/>
    <lineage>
        <taxon>Viruses</taxon>
        <taxon>Duplodnaviria</taxon>
        <taxon>Heunggongvirae</taxon>
        <taxon>Peploviricota</taxon>
        <taxon>Herviviricetes</taxon>
        <taxon>Herpesvirales</taxon>
        <taxon>Orthoherpesviridae</taxon>
        <taxon>Betaherpesvirinae</taxon>
        <taxon>Proboscivirus</taxon>
    </lineage>
</organism>
<feature type="region of interest" description="Disordered" evidence="1">
    <location>
        <begin position="162"/>
        <end position="222"/>
    </location>
</feature>
<keyword evidence="4" id="KW-1185">Reference proteome</keyword>
<dbReference type="Proteomes" id="UP000152474">
    <property type="component" value="Segment"/>
</dbReference>
<feature type="compositionally biased region" description="Polar residues" evidence="1">
    <location>
        <begin position="164"/>
        <end position="180"/>
    </location>
</feature>
<evidence type="ECO:0000256" key="2">
    <source>
        <dbReference type="SAM" id="Phobius"/>
    </source>
</evidence>
<dbReference type="GeneID" id="20098475"/>
<accession>A0A075CXT4</accession>
<feature type="transmembrane region" description="Helical" evidence="2">
    <location>
        <begin position="65"/>
        <end position="95"/>
    </location>
</feature>